<dbReference type="InterPro" id="IPR013763">
    <property type="entry name" value="Cyclin-like_dom"/>
</dbReference>
<dbReference type="SMART" id="SM00385">
    <property type="entry name" value="CYCLIN"/>
    <property type="match status" value="1"/>
</dbReference>
<dbReference type="InterPro" id="IPR036915">
    <property type="entry name" value="Cyclin-like_sf"/>
</dbReference>
<dbReference type="InParanoid" id="A0A1U8D2B8"/>
<dbReference type="FunFam" id="1.10.472.10:FF:000006">
    <property type="entry name" value="Cyclin I"/>
    <property type="match status" value="1"/>
</dbReference>
<gene>
    <name evidence="8" type="primary">CCNI2</name>
</gene>
<organism evidence="7 8">
    <name type="scientific">Alligator sinensis</name>
    <name type="common">Chinese alligator</name>
    <dbReference type="NCBI Taxonomy" id="38654"/>
    <lineage>
        <taxon>Eukaryota</taxon>
        <taxon>Metazoa</taxon>
        <taxon>Chordata</taxon>
        <taxon>Craniata</taxon>
        <taxon>Vertebrata</taxon>
        <taxon>Euteleostomi</taxon>
        <taxon>Archelosauria</taxon>
        <taxon>Archosauria</taxon>
        <taxon>Crocodylia</taxon>
        <taxon>Alligatoridae</taxon>
        <taxon>Alligatorinae</taxon>
        <taxon>Alligator</taxon>
    </lineage>
</organism>
<feature type="region of interest" description="Disordered" evidence="5">
    <location>
        <begin position="521"/>
        <end position="540"/>
    </location>
</feature>
<dbReference type="InterPro" id="IPR039361">
    <property type="entry name" value="Cyclin"/>
</dbReference>
<comment type="similarity">
    <text evidence="1 4">Belongs to the cyclin family.</text>
</comment>
<dbReference type="CDD" id="cd20526">
    <property type="entry name" value="CYCLIN_CCNI-like"/>
    <property type="match status" value="1"/>
</dbReference>
<dbReference type="KEGG" id="asn:106722195"/>
<sequence>MVALGLGVRRALPGSSPPTCLPAKRSRLARPCPCPSACIAWAPAGRALRGAALLKAEGPCGVSALGGKGENTHRGAPAFVRNAEPVPEDSRRLWSRNRAVENSDGSFQEAQIRKLEPSARYKEENLSTTNLGLHFAEETQCLRLTLLSLSNPRGSEPVPMLLGSDSCACQGNQAMKYTRLSENQRLALQLENALAREARLWKAPVFQNFTLKGTDISPWYYQKAVLWIAEISSQFQFYPETFALAINFLNRLLASVKAQLKYLRCIAIACLVLAAKINEEDEVIPSVKKLAVQSGCKCSPAEILRMERIILDKLHWDLYTATPMEFLNTFHAMVMSNWPHLLNGWAQMNPSRHVAFLTKQLQHCMACHQLLQFKGSTLALVIITLELERLMPDWFPVITDLLKKAQVDSVKFIHCKELVDQQLLLSQASNAVYIFNPANRVIQARPKGSLPYPYPELKISQEVSSKMTTNQSVPATFVPMTAKSCDESMETDEFYDGFRHLYNEEGVPEGGRASIANSRNNLVQGENGSPCPPLQPPEIA</sequence>
<keyword evidence="7" id="KW-1185">Reference proteome</keyword>
<dbReference type="CTD" id="645121"/>
<proteinExistence type="inferred from homology"/>
<protein>
    <recommendedName>
        <fullName evidence="3">Cyclin-I</fullName>
    </recommendedName>
</protein>
<evidence type="ECO:0000256" key="3">
    <source>
        <dbReference type="ARBA" id="ARBA00073755"/>
    </source>
</evidence>
<feature type="compositionally biased region" description="Pro residues" evidence="5">
    <location>
        <begin position="530"/>
        <end position="540"/>
    </location>
</feature>
<dbReference type="InterPro" id="IPR006671">
    <property type="entry name" value="Cyclin_N"/>
</dbReference>
<dbReference type="SUPFAM" id="SSF47954">
    <property type="entry name" value="Cyclin-like"/>
    <property type="match status" value="1"/>
</dbReference>
<dbReference type="RefSeq" id="XP_014375402.1">
    <property type="nucleotide sequence ID" value="XM_014519916.2"/>
</dbReference>
<evidence type="ECO:0000313" key="8">
    <source>
        <dbReference type="RefSeq" id="XP_014375402.1"/>
    </source>
</evidence>
<dbReference type="STRING" id="38654.A0A1U8D2B8"/>
<dbReference type="GeneID" id="106722195"/>
<evidence type="ECO:0000256" key="2">
    <source>
        <dbReference type="ARBA" id="ARBA00023127"/>
    </source>
</evidence>
<dbReference type="OrthoDB" id="769138at2759"/>
<evidence type="ECO:0000256" key="4">
    <source>
        <dbReference type="RuleBase" id="RU000383"/>
    </source>
</evidence>
<keyword evidence="2 4" id="KW-0195">Cyclin</keyword>
<dbReference type="Proteomes" id="UP000189705">
    <property type="component" value="Unplaced"/>
</dbReference>
<feature type="domain" description="Cyclin-like" evidence="6">
    <location>
        <begin position="226"/>
        <end position="312"/>
    </location>
</feature>
<evidence type="ECO:0000259" key="6">
    <source>
        <dbReference type="SMART" id="SM00385"/>
    </source>
</evidence>
<evidence type="ECO:0000256" key="1">
    <source>
        <dbReference type="ARBA" id="ARBA00008742"/>
    </source>
</evidence>
<dbReference type="FunFam" id="1.10.472.10:FF:000052">
    <property type="entry name" value="cyclin-I isoform X1"/>
    <property type="match status" value="1"/>
</dbReference>
<dbReference type="Pfam" id="PF00134">
    <property type="entry name" value="Cyclin_N"/>
    <property type="match status" value="1"/>
</dbReference>
<dbReference type="PANTHER" id="PTHR10177">
    <property type="entry name" value="CYCLINS"/>
    <property type="match status" value="1"/>
</dbReference>
<name>A0A1U8D2B8_ALLSI</name>
<dbReference type="AlphaFoldDB" id="A0A1U8D2B8"/>
<evidence type="ECO:0000256" key="5">
    <source>
        <dbReference type="SAM" id="MobiDB-lite"/>
    </source>
</evidence>
<reference evidence="8" key="1">
    <citation type="submission" date="2025-08" db="UniProtKB">
        <authorList>
            <consortium name="RefSeq"/>
        </authorList>
    </citation>
    <scope>IDENTIFICATION</scope>
</reference>
<accession>A0A1U8D2B8</accession>
<evidence type="ECO:0000313" key="7">
    <source>
        <dbReference type="Proteomes" id="UP000189705"/>
    </source>
</evidence>
<dbReference type="Gene3D" id="1.10.472.10">
    <property type="entry name" value="Cyclin-like"/>
    <property type="match status" value="2"/>
</dbReference>